<comment type="subcellular location">
    <subcellularLocation>
        <location evidence="1 7">Nucleus</location>
    </subcellularLocation>
</comment>
<feature type="domain" description="Chromosome segregation in meiosis protein 3" evidence="9">
    <location>
        <begin position="71"/>
        <end position="153"/>
    </location>
</feature>
<dbReference type="GO" id="GO:0031298">
    <property type="term" value="C:replication fork protection complex"/>
    <property type="evidence" value="ECO:0007669"/>
    <property type="project" value="TreeGrafter"/>
</dbReference>
<evidence type="ECO:0000256" key="6">
    <source>
        <dbReference type="ARBA" id="ARBA00023306"/>
    </source>
</evidence>
<comment type="function">
    <text evidence="7">Plays an important role in the control of DNA replication and the maintenance of replication fork stability.</text>
</comment>
<dbReference type="GO" id="GO:0031297">
    <property type="term" value="P:replication fork processing"/>
    <property type="evidence" value="ECO:0007669"/>
    <property type="project" value="UniProtKB-UniRule"/>
</dbReference>
<keyword evidence="6 7" id="KW-0131">Cell cycle</keyword>
<keyword evidence="3 7" id="KW-0227">DNA damage</keyword>
<dbReference type="GO" id="GO:0003677">
    <property type="term" value="F:DNA binding"/>
    <property type="evidence" value="ECO:0007669"/>
    <property type="project" value="TreeGrafter"/>
</dbReference>
<accession>A0AAJ0D8X5</accession>
<feature type="compositionally biased region" description="Acidic residues" evidence="8">
    <location>
        <begin position="291"/>
        <end position="308"/>
    </location>
</feature>
<dbReference type="GO" id="GO:0006974">
    <property type="term" value="P:DNA damage response"/>
    <property type="evidence" value="ECO:0007669"/>
    <property type="project" value="UniProtKB-KW"/>
</dbReference>
<dbReference type="EMBL" id="JAWDJX010000040">
    <property type="protein sequence ID" value="KAK3049371.1"/>
    <property type="molecule type" value="Genomic_DNA"/>
</dbReference>
<gene>
    <name evidence="10" type="primary">CSM3</name>
    <name evidence="10" type="ORF">LTR09_009290</name>
</gene>
<dbReference type="PANTHER" id="PTHR13220:SF11">
    <property type="entry name" value="TIMELESS-INTERACTING PROTEIN"/>
    <property type="match status" value="1"/>
</dbReference>
<proteinExistence type="inferred from homology"/>
<dbReference type="GO" id="GO:0000076">
    <property type="term" value="P:DNA replication checkpoint signaling"/>
    <property type="evidence" value="ECO:0007669"/>
    <property type="project" value="UniProtKB-UniRule"/>
</dbReference>
<dbReference type="InterPro" id="IPR012923">
    <property type="entry name" value="Csm3"/>
</dbReference>
<feature type="region of interest" description="Disordered" evidence="8">
    <location>
        <begin position="1"/>
        <end position="20"/>
    </location>
</feature>
<evidence type="ECO:0000256" key="3">
    <source>
        <dbReference type="ARBA" id="ARBA00022763"/>
    </source>
</evidence>
<feature type="compositionally biased region" description="Basic and acidic residues" evidence="8">
    <location>
        <begin position="181"/>
        <end position="190"/>
    </location>
</feature>
<keyword evidence="11" id="KW-1185">Reference proteome</keyword>
<evidence type="ECO:0000259" key="9">
    <source>
        <dbReference type="Pfam" id="PF07962"/>
    </source>
</evidence>
<keyword evidence="4" id="KW-0236">DNA replication inhibitor</keyword>
<evidence type="ECO:0000256" key="8">
    <source>
        <dbReference type="SAM" id="MobiDB-lite"/>
    </source>
</evidence>
<evidence type="ECO:0000313" key="11">
    <source>
        <dbReference type="Proteomes" id="UP001271007"/>
    </source>
</evidence>
<evidence type="ECO:0000256" key="1">
    <source>
        <dbReference type="ARBA" id="ARBA00004123"/>
    </source>
</evidence>
<evidence type="ECO:0000256" key="5">
    <source>
        <dbReference type="ARBA" id="ARBA00023242"/>
    </source>
</evidence>
<protein>
    <recommendedName>
        <fullName evidence="7">Chromosome segregation in meiosis protein</fullName>
    </recommendedName>
</protein>
<evidence type="ECO:0000256" key="4">
    <source>
        <dbReference type="ARBA" id="ARBA00022880"/>
    </source>
</evidence>
<comment type="caution">
    <text evidence="10">The sequence shown here is derived from an EMBL/GenBank/DDBJ whole genome shotgun (WGS) entry which is preliminary data.</text>
</comment>
<feature type="compositionally biased region" description="Low complexity" evidence="8">
    <location>
        <begin position="41"/>
        <end position="50"/>
    </location>
</feature>
<evidence type="ECO:0000256" key="7">
    <source>
        <dbReference type="RuleBase" id="RU366049"/>
    </source>
</evidence>
<name>A0AAJ0D8X5_9PEZI</name>
<dbReference type="AlphaFoldDB" id="A0AAJ0D8X5"/>
<feature type="region of interest" description="Disordered" evidence="8">
    <location>
        <begin position="35"/>
        <end position="58"/>
    </location>
</feature>
<dbReference type="GO" id="GO:0043111">
    <property type="term" value="P:replication fork arrest"/>
    <property type="evidence" value="ECO:0007669"/>
    <property type="project" value="TreeGrafter"/>
</dbReference>
<organism evidence="10 11">
    <name type="scientific">Extremus antarcticus</name>
    <dbReference type="NCBI Taxonomy" id="702011"/>
    <lineage>
        <taxon>Eukaryota</taxon>
        <taxon>Fungi</taxon>
        <taxon>Dikarya</taxon>
        <taxon>Ascomycota</taxon>
        <taxon>Pezizomycotina</taxon>
        <taxon>Dothideomycetes</taxon>
        <taxon>Dothideomycetidae</taxon>
        <taxon>Mycosphaerellales</taxon>
        <taxon>Extremaceae</taxon>
        <taxon>Extremus</taxon>
    </lineage>
</organism>
<dbReference type="InterPro" id="IPR040038">
    <property type="entry name" value="TIPIN/Csm3/Swi3"/>
</dbReference>
<dbReference type="Pfam" id="PF07962">
    <property type="entry name" value="Swi3"/>
    <property type="match status" value="1"/>
</dbReference>
<evidence type="ECO:0000256" key="2">
    <source>
        <dbReference type="ARBA" id="ARBA00006075"/>
    </source>
</evidence>
<dbReference type="PANTHER" id="PTHR13220">
    <property type="entry name" value="TIMELESS INTERACTING-RELATED"/>
    <property type="match status" value="1"/>
</dbReference>
<sequence>MPSAVSPNARAGPAAPDDLDNLFNYDDAVEDFLKDLPIEKNQQNNTTTTQEPSKNIDEEIRVKKKRKPVPKLDENLLQSNKGLPNLRRITKSRLKFRGTGHEFTDMSKLLNTYQLWLDELYPRVKFRDGLAMVEKLGHTKRMQVMRRAWLDDTKPSASAREPSPDELDDTVMSGALPTESARVDGDRSDSEAAQPVRSPTLEDTAVVSPKAQQSDDAPDDDELDALMAEDTIAPKPAPSQPQRQRGPFDDDDDEEEDDLAALLQEKSAPGSGQAMLSTSKANTDPPRNGGNEDDFADEEEAMADMDMW</sequence>
<dbReference type="Proteomes" id="UP001271007">
    <property type="component" value="Unassembled WGS sequence"/>
</dbReference>
<keyword evidence="5 7" id="KW-0539">Nucleus</keyword>
<evidence type="ECO:0000313" key="10">
    <source>
        <dbReference type="EMBL" id="KAK3049371.1"/>
    </source>
</evidence>
<comment type="similarity">
    <text evidence="2 7">Belongs to the CSM3 family.</text>
</comment>
<reference evidence="10" key="1">
    <citation type="submission" date="2023-04" db="EMBL/GenBank/DDBJ databases">
        <title>Black Yeasts Isolated from many extreme environments.</title>
        <authorList>
            <person name="Coleine C."/>
            <person name="Stajich J.E."/>
            <person name="Selbmann L."/>
        </authorList>
    </citation>
    <scope>NUCLEOTIDE SEQUENCE</scope>
    <source>
        <strain evidence="10">CCFEE 5312</strain>
    </source>
</reference>
<feature type="compositionally biased region" description="Acidic residues" evidence="8">
    <location>
        <begin position="249"/>
        <end position="259"/>
    </location>
</feature>
<feature type="region of interest" description="Disordered" evidence="8">
    <location>
        <begin position="153"/>
        <end position="308"/>
    </location>
</feature>